<sequence>MRVKRKRSCSDAGNTNGPIVVMFDLRASAAIAMRSLDKLMPTSPCESSCSYTHLYALSSEPLCVRTTWTNLYLARLFSRRLFDSKIAAAPILNKQLGRSIARSFPL</sequence>
<keyword evidence="2" id="KW-1185">Reference proteome</keyword>
<reference evidence="1" key="2">
    <citation type="submission" date="2020-06" db="EMBL/GenBank/DDBJ databases">
        <title>Helianthus annuus Genome sequencing and assembly Release 2.</title>
        <authorList>
            <person name="Gouzy J."/>
            <person name="Langlade N."/>
            <person name="Munos S."/>
        </authorList>
    </citation>
    <scope>NUCLEOTIDE SEQUENCE</scope>
    <source>
        <tissue evidence="1">Leaves</tissue>
    </source>
</reference>
<reference evidence="1" key="1">
    <citation type="journal article" date="2017" name="Nature">
        <title>The sunflower genome provides insights into oil metabolism, flowering and Asterid evolution.</title>
        <authorList>
            <person name="Badouin H."/>
            <person name="Gouzy J."/>
            <person name="Grassa C.J."/>
            <person name="Murat F."/>
            <person name="Staton S.E."/>
            <person name="Cottret L."/>
            <person name="Lelandais-Briere C."/>
            <person name="Owens G.L."/>
            <person name="Carrere S."/>
            <person name="Mayjonade B."/>
            <person name="Legrand L."/>
            <person name="Gill N."/>
            <person name="Kane N.C."/>
            <person name="Bowers J.E."/>
            <person name="Hubner S."/>
            <person name="Bellec A."/>
            <person name="Berard A."/>
            <person name="Berges H."/>
            <person name="Blanchet N."/>
            <person name="Boniface M.C."/>
            <person name="Brunel D."/>
            <person name="Catrice O."/>
            <person name="Chaidir N."/>
            <person name="Claudel C."/>
            <person name="Donnadieu C."/>
            <person name="Faraut T."/>
            <person name="Fievet G."/>
            <person name="Helmstetter N."/>
            <person name="King M."/>
            <person name="Knapp S.J."/>
            <person name="Lai Z."/>
            <person name="Le Paslier M.C."/>
            <person name="Lippi Y."/>
            <person name="Lorenzon L."/>
            <person name="Mandel J.R."/>
            <person name="Marage G."/>
            <person name="Marchand G."/>
            <person name="Marquand E."/>
            <person name="Bret-Mestries E."/>
            <person name="Morien E."/>
            <person name="Nambeesan S."/>
            <person name="Nguyen T."/>
            <person name="Pegot-Espagnet P."/>
            <person name="Pouilly N."/>
            <person name="Raftis F."/>
            <person name="Sallet E."/>
            <person name="Schiex T."/>
            <person name="Thomas J."/>
            <person name="Vandecasteele C."/>
            <person name="Vares D."/>
            <person name="Vear F."/>
            <person name="Vautrin S."/>
            <person name="Crespi M."/>
            <person name="Mangin B."/>
            <person name="Burke J.M."/>
            <person name="Salse J."/>
            <person name="Munos S."/>
            <person name="Vincourt P."/>
            <person name="Rieseberg L.H."/>
            <person name="Langlade N.B."/>
        </authorList>
    </citation>
    <scope>NUCLEOTIDE SEQUENCE</scope>
    <source>
        <tissue evidence="1">Leaves</tissue>
    </source>
</reference>
<name>A0A9K3MWQ0_HELAN</name>
<proteinExistence type="predicted"/>
<dbReference type="Proteomes" id="UP000215914">
    <property type="component" value="Unassembled WGS sequence"/>
</dbReference>
<organism evidence="1 2">
    <name type="scientific">Helianthus annuus</name>
    <name type="common">Common sunflower</name>
    <dbReference type="NCBI Taxonomy" id="4232"/>
    <lineage>
        <taxon>Eukaryota</taxon>
        <taxon>Viridiplantae</taxon>
        <taxon>Streptophyta</taxon>
        <taxon>Embryophyta</taxon>
        <taxon>Tracheophyta</taxon>
        <taxon>Spermatophyta</taxon>
        <taxon>Magnoliopsida</taxon>
        <taxon>eudicotyledons</taxon>
        <taxon>Gunneridae</taxon>
        <taxon>Pentapetalae</taxon>
        <taxon>asterids</taxon>
        <taxon>campanulids</taxon>
        <taxon>Asterales</taxon>
        <taxon>Asteraceae</taxon>
        <taxon>Asteroideae</taxon>
        <taxon>Heliantheae alliance</taxon>
        <taxon>Heliantheae</taxon>
        <taxon>Helianthus</taxon>
    </lineage>
</organism>
<dbReference type="EMBL" id="MNCJ02000327">
    <property type="protein sequence ID" value="KAF5778699.1"/>
    <property type="molecule type" value="Genomic_DNA"/>
</dbReference>
<evidence type="ECO:0000313" key="2">
    <source>
        <dbReference type="Proteomes" id="UP000215914"/>
    </source>
</evidence>
<dbReference type="AlphaFoldDB" id="A0A9K3MWQ0"/>
<comment type="caution">
    <text evidence="1">The sequence shown here is derived from an EMBL/GenBank/DDBJ whole genome shotgun (WGS) entry which is preliminary data.</text>
</comment>
<accession>A0A9K3MWQ0</accession>
<protein>
    <submittedName>
        <fullName evidence="1">Uncharacterized protein</fullName>
    </submittedName>
</protein>
<evidence type="ECO:0000313" key="1">
    <source>
        <dbReference type="EMBL" id="KAF5778699.1"/>
    </source>
</evidence>
<gene>
    <name evidence="1" type="ORF">HanXRQr2_Chr12g0550551</name>
</gene>
<dbReference type="Gramene" id="mRNA:HanXRQr2_Chr12g0550551">
    <property type="protein sequence ID" value="CDS:HanXRQr2_Chr12g0550551.1"/>
    <property type="gene ID" value="HanXRQr2_Chr12g0550551"/>
</dbReference>